<dbReference type="PRINTS" id="PR00111">
    <property type="entry name" value="ABHYDROLASE"/>
</dbReference>
<dbReference type="Gene3D" id="3.40.50.1820">
    <property type="entry name" value="alpha/beta hydrolase"/>
    <property type="match status" value="1"/>
</dbReference>
<dbReference type="AlphaFoldDB" id="A0A831SQ66"/>
<sequence>MQPKELTITLQNYRHRYIDTGTPGRRLVLLHGISCSLDIYEEVIDILSGSFRVLALDLLGFGKSEKPRNIEYSLQLYAELLREFIRETSDGNDDIPFILGHSMGGKYALAAALLHPGLFGKLVLVNTDGFTPLPGWIRAISWPGIRQVLTSLMTSNYVAGRAFEAAFHRPDSIRKTVFEKNLLTARNREAVDTVMALNRNYRQLDLGLTGLKNQLSAIDIPVLILWGDHDKYILPQTALRVQHELPGSELIMFRNCGHTPMLEYPKLFSNTVTRFLLNSQDSAANHVHHL</sequence>
<dbReference type="InterPro" id="IPR029058">
    <property type="entry name" value="AB_hydrolase_fold"/>
</dbReference>
<reference evidence="2" key="1">
    <citation type="journal article" date="2020" name="mSystems">
        <title>Genome- and Community-Level Interaction Insights into Carbon Utilization and Element Cycling Functions of Hydrothermarchaeota in Hydrothermal Sediment.</title>
        <authorList>
            <person name="Zhou Z."/>
            <person name="Liu Y."/>
            <person name="Xu W."/>
            <person name="Pan J."/>
            <person name="Luo Z.H."/>
            <person name="Li M."/>
        </authorList>
    </citation>
    <scope>NUCLEOTIDE SEQUENCE [LARGE SCALE GENOMIC DNA]</scope>
    <source>
        <strain evidence="2">SpSt-1181</strain>
    </source>
</reference>
<keyword evidence="2" id="KW-0378">Hydrolase</keyword>
<name>A0A831SQ66_PROAE</name>
<comment type="caution">
    <text evidence="2">The sequence shown here is derived from an EMBL/GenBank/DDBJ whole genome shotgun (WGS) entry which is preliminary data.</text>
</comment>
<dbReference type="Pfam" id="PF00561">
    <property type="entry name" value="Abhydrolase_1"/>
    <property type="match status" value="1"/>
</dbReference>
<dbReference type="InterPro" id="IPR000073">
    <property type="entry name" value="AB_hydrolase_1"/>
</dbReference>
<dbReference type="PANTHER" id="PTHR46438">
    <property type="entry name" value="ALPHA/BETA-HYDROLASES SUPERFAMILY PROTEIN"/>
    <property type="match status" value="1"/>
</dbReference>
<dbReference type="EMBL" id="DSBW01000183">
    <property type="protein sequence ID" value="HED31656.1"/>
    <property type="molecule type" value="Genomic_DNA"/>
</dbReference>
<accession>A0A831SQ66</accession>
<protein>
    <submittedName>
        <fullName evidence="2">Alpha/beta hydrolase</fullName>
    </submittedName>
</protein>
<proteinExistence type="predicted"/>
<dbReference type="Proteomes" id="UP000886335">
    <property type="component" value="Unassembled WGS sequence"/>
</dbReference>
<dbReference type="SUPFAM" id="SSF53474">
    <property type="entry name" value="alpha/beta-Hydrolases"/>
    <property type="match status" value="1"/>
</dbReference>
<gene>
    <name evidence="2" type="ORF">ENN50_08295</name>
</gene>
<evidence type="ECO:0000313" key="2">
    <source>
        <dbReference type="EMBL" id="HED31656.1"/>
    </source>
</evidence>
<dbReference type="PANTHER" id="PTHR46438:SF11">
    <property type="entry name" value="LIPASE-RELATED"/>
    <property type="match status" value="1"/>
</dbReference>
<organism evidence="2">
    <name type="scientific">Prosthecochloris aestuarii</name>
    <dbReference type="NCBI Taxonomy" id="1102"/>
    <lineage>
        <taxon>Bacteria</taxon>
        <taxon>Pseudomonadati</taxon>
        <taxon>Chlorobiota</taxon>
        <taxon>Chlorobiia</taxon>
        <taxon>Chlorobiales</taxon>
        <taxon>Chlorobiaceae</taxon>
        <taxon>Prosthecochloris</taxon>
    </lineage>
</organism>
<evidence type="ECO:0000259" key="1">
    <source>
        <dbReference type="Pfam" id="PF00561"/>
    </source>
</evidence>
<feature type="domain" description="AB hydrolase-1" evidence="1">
    <location>
        <begin position="27"/>
        <end position="263"/>
    </location>
</feature>
<dbReference type="GO" id="GO:0016787">
    <property type="term" value="F:hydrolase activity"/>
    <property type="evidence" value="ECO:0007669"/>
    <property type="project" value="UniProtKB-KW"/>
</dbReference>